<dbReference type="EMBL" id="JBHSIU010000047">
    <property type="protein sequence ID" value="MFC5003267.1"/>
    <property type="molecule type" value="Genomic_DNA"/>
</dbReference>
<dbReference type="RefSeq" id="WP_380122147.1">
    <property type="nucleotide sequence ID" value="NZ_JBHSIU010000047.1"/>
</dbReference>
<feature type="domain" description="Methyltransferase" evidence="2">
    <location>
        <begin position="36"/>
        <end position="122"/>
    </location>
</feature>
<dbReference type="GO" id="GO:0032259">
    <property type="term" value="P:methylation"/>
    <property type="evidence" value="ECO:0007669"/>
    <property type="project" value="UniProtKB-KW"/>
</dbReference>
<keyword evidence="4" id="KW-1185">Reference proteome</keyword>
<evidence type="ECO:0000259" key="2">
    <source>
        <dbReference type="Pfam" id="PF13649"/>
    </source>
</evidence>
<evidence type="ECO:0000256" key="1">
    <source>
        <dbReference type="SAM" id="MobiDB-lite"/>
    </source>
</evidence>
<feature type="compositionally biased region" description="Polar residues" evidence="1">
    <location>
        <begin position="224"/>
        <end position="248"/>
    </location>
</feature>
<name>A0ABV9W3M3_9ACTN</name>
<comment type="caution">
    <text evidence="3">The sequence shown here is derived from an EMBL/GenBank/DDBJ whole genome shotgun (WGS) entry which is preliminary data.</text>
</comment>
<dbReference type="Proteomes" id="UP001595912">
    <property type="component" value="Unassembled WGS sequence"/>
</dbReference>
<dbReference type="Pfam" id="PF13649">
    <property type="entry name" value="Methyltransf_25"/>
    <property type="match status" value="1"/>
</dbReference>
<dbReference type="GO" id="GO:0008168">
    <property type="term" value="F:methyltransferase activity"/>
    <property type="evidence" value="ECO:0007669"/>
    <property type="project" value="UniProtKB-KW"/>
</dbReference>
<proteinExistence type="predicted"/>
<keyword evidence="3" id="KW-0808">Transferase</keyword>
<protein>
    <submittedName>
        <fullName evidence="3">Class I SAM-dependent methyltransferase</fullName>
        <ecNumber evidence="3">2.1.1.-</ecNumber>
    </submittedName>
</protein>
<evidence type="ECO:0000313" key="3">
    <source>
        <dbReference type="EMBL" id="MFC5003267.1"/>
    </source>
</evidence>
<feature type="region of interest" description="Disordered" evidence="1">
    <location>
        <begin position="213"/>
        <end position="269"/>
    </location>
</feature>
<dbReference type="SUPFAM" id="SSF53335">
    <property type="entry name" value="S-adenosyl-L-methionine-dependent methyltransferases"/>
    <property type="match status" value="1"/>
</dbReference>
<organism evidence="3 4">
    <name type="scientific">Dactylosporangium cerinum</name>
    <dbReference type="NCBI Taxonomy" id="1434730"/>
    <lineage>
        <taxon>Bacteria</taxon>
        <taxon>Bacillati</taxon>
        <taxon>Actinomycetota</taxon>
        <taxon>Actinomycetes</taxon>
        <taxon>Micromonosporales</taxon>
        <taxon>Micromonosporaceae</taxon>
        <taxon>Dactylosporangium</taxon>
    </lineage>
</organism>
<accession>A0ABV9W3M3</accession>
<evidence type="ECO:0000313" key="4">
    <source>
        <dbReference type="Proteomes" id="UP001595912"/>
    </source>
</evidence>
<gene>
    <name evidence="3" type="ORF">ACFPIJ_36225</name>
</gene>
<reference evidence="4" key="1">
    <citation type="journal article" date="2019" name="Int. J. Syst. Evol. Microbiol.">
        <title>The Global Catalogue of Microorganisms (GCM) 10K type strain sequencing project: providing services to taxonomists for standard genome sequencing and annotation.</title>
        <authorList>
            <consortium name="The Broad Institute Genomics Platform"/>
            <consortium name="The Broad Institute Genome Sequencing Center for Infectious Disease"/>
            <person name="Wu L."/>
            <person name="Ma J."/>
        </authorList>
    </citation>
    <scope>NUCLEOTIDE SEQUENCE [LARGE SCALE GENOMIC DNA]</scope>
    <source>
        <strain evidence="4">CGMCC 4.7152</strain>
    </source>
</reference>
<dbReference type="InterPro" id="IPR029063">
    <property type="entry name" value="SAM-dependent_MTases_sf"/>
</dbReference>
<sequence length="269" mass="28677">MSEITADGRPVDLYAVLPHSGEPTFVHANIPPATAILDLSHSGGRFANPLTDLGHPVTVVDDSAAMLAQVHGARTVQSDLATLSLDEQFPVVLVAGARLNTADETLRTALLATCRRHVTPSGQVIMNWLPPSWFSNVTSSTGRIWPVEVSFSVESFDGTVLHAHSTYRLANTTWEQRTTVRRLSRADLHTTLANADLRLTHHLHGGRHFFSAVPSPTPPGDVSPNPTTASPMDTRLTTAATPPGSQATGAARSPVTTAAKVAEPSPSRR</sequence>
<dbReference type="InterPro" id="IPR041698">
    <property type="entry name" value="Methyltransf_25"/>
</dbReference>
<dbReference type="EC" id="2.1.1.-" evidence="3"/>
<dbReference type="Gene3D" id="3.40.50.150">
    <property type="entry name" value="Vaccinia Virus protein VP39"/>
    <property type="match status" value="1"/>
</dbReference>
<keyword evidence="3" id="KW-0489">Methyltransferase</keyword>